<evidence type="ECO:0000256" key="2">
    <source>
        <dbReference type="HAMAP-Rule" id="MF_01875"/>
    </source>
</evidence>
<evidence type="ECO:0000313" key="6">
    <source>
        <dbReference type="Proteomes" id="UP000191897"/>
    </source>
</evidence>
<dbReference type="PIRSF" id="PIRSF006493">
    <property type="entry name" value="Prok_Ku"/>
    <property type="match status" value="1"/>
</dbReference>
<dbReference type="GO" id="GO:0003690">
    <property type="term" value="F:double-stranded DNA binding"/>
    <property type="evidence" value="ECO:0007669"/>
    <property type="project" value="UniProtKB-UniRule"/>
</dbReference>
<dbReference type="SUPFAM" id="SSF100939">
    <property type="entry name" value="SPOC domain-like"/>
    <property type="match status" value="1"/>
</dbReference>
<dbReference type="PANTHER" id="PTHR41251:SF1">
    <property type="entry name" value="NON-HOMOLOGOUS END JOINING PROTEIN KU"/>
    <property type="match status" value="1"/>
</dbReference>
<dbReference type="Proteomes" id="UP000191897">
    <property type="component" value="Unassembled WGS sequence"/>
</dbReference>
<feature type="region of interest" description="Disordered" evidence="3">
    <location>
        <begin position="227"/>
        <end position="252"/>
    </location>
</feature>
<sequence length="273" mass="30835">MAPRRPYWRGYLKLSLVTCPVAMTPATSDSEKVRFHTLNKDTGNRVVSQYVDSVTGKPVKDEHEAKGYERGDNDYVLLTDEDLESVELETVRTMDIEKFVPRGSIEWIYLETPYYLTANDKIGDEAFAVIRQAMEAEDVVGISRVVLGRRERAVVLEPRGEGIVVWTLRFGDEVRPESEYFTGMDKKSDAKGVSALETVIKKRLKDWSPEMVSDPIQESLLKLIADKKKTRKPGKAKTSKSKKDDGDEKSNVVNIMDALKKSVAKELESRKAS</sequence>
<keyword evidence="2" id="KW-0233">DNA recombination</keyword>
<keyword evidence="1 2" id="KW-0238">DNA-binding</keyword>
<evidence type="ECO:0000256" key="1">
    <source>
        <dbReference type="ARBA" id="ARBA00023125"/>
    </source>
</evidence>
<feature type="compositionally biased region" description="Basic and acidic residues" evidence="3">
    <location>
        <begin position="241"/>
        <end position="250"/>
    </location>
</feature>
<keyword evidence="2" id="KW-0227">DNA damage</keyword>
<comment type="subunit">
    <text evidence="2">Homodimer. Interacts with LigD.</text>
</comment>
<dbReference type="AlphaFoldDB" id="A0A1S7SE02"/>
<dbReference type="InterPro" id="IPR016194">
    <property type="entry name" value="SPOC-like_C_dom_sf"/>
</dbReference>
<accession>A0A1S7SE02</accession>
<dbReference type="PANTHER" id="PTHR41251">
    <property type="entry name" value="NON-HOMOLOGOUS END JOINING PROTEIN KU"/>
    <property type="match status" value="1"/>
</dbReference>
<organism evidence="5 6">
    <name type="scientific">Agrobacterium tumefaciens str. Kerr 14</name>
    <dbReference type="NCBI Taxonomy" id="1183424"/>
    <lineage>
        <taxon>Bacteria</taxon>
        <taxon>Pseudomonadati</taxon>
        <taxon>Pseudomonadota</taxon>
        <taxon>Alphaproteobacteria</taxon>
        <taxon>Hyphomicrobiales</taxon>
        <taxon>Rhizobiaceae</taxon>
        <taxon>Rhizobium/Agrobacterium group</taxon>
        <taxon>Agrobacterium</taxon>
        <taxon>Agrobacterium tumefaciens complex</taxon>
    </lineage>
</organism>
<feature type="domain" description="Ku" evidence="4">
    <location>
        <begin position="56"/>
        <end position="185"/>
    </location>
</feature>
<dbReference type="NCBIfam" id="TIGR02772">
    <property type="entry name" value="Ku_bact"/>
    <property type="match status" value="1"/>
</dbReference>
<evidence type="ECO:0000256" key="3">
    <source>
        <dbReference type="SAM" id="MobiDB-lite"/>
    </source>
</evidence>
<protein>
    <recommendedName>
        <fullName evidence="2">Non-homologous end joining protein Ku</fullName>
    </recommendedName>
</protein>
<name>A0A1S7SE02_AGRTU</name>
<feature type="compositionally biased region" description="Basic residues" evidence="3">
    <location>
        <begin position="228"/>
        <end position="240"/>
    </location>
</feature>
<comment type="similarity">
    <text evidence="2">Belongs to the prokaryotic Ku family.</text>
</comment>
<dbReference type="EMBL" id="FBWC01000041">
    <property type="protein sequence ID" value="CUX67393.1"/>
    <property type="molecule type" value="Genomic_DNA"/>
</dbReference>
<evidence type="ECO:0000259" key="4">
    <source>
        <dbReference type="SMART" id="SM00559"/>
    </source>
</evidence>
<dbReference type="SMART" id="SM00559">
    <property type="entry name" value="Ku78"/>
    <property type="match status" value="1"/>
</dbReference>
<dbReference type="Pfam" id="PF02735">
    <property type="entry name" value="Ku"/>
    <property type="match status" value="1"/>
</dbReference>
<evidence type="ECO:0000313" key="5">
    <source>
        <dbReference type="EMBL" id="CUX67393.1"/>
    </source>
</evidence>
<keyword evidence="2" id="KW-0234">DNA repair</keyword>
<comment type="function">
    <text evidence="2">With LigD forms a non-homologous end joining (NHEJ) DNA repair enzyme, which repairs dsDNA breaks with reduced fidelity. Binds linear dsDNA with 5'- and 3'- overhangs but not closed circular dsDNA nor ssDNA. Recruits and stimulates the ligase activity of LigD.</text>
</comment>
<proteinExistence type="inferred from homology"/>
<reference evidence="5 6" key="1">
    <citation type="submission" date="2016-01" db="EMBL/GenBank/DDBJ databases">
        <authorList>
            <person name="Oliw E.H."/>
        </authorList>
    </citation>
    <scope>NUCLEOTIDE SEQUENCE [LARGE SCALE GENOMIC DNA]</scope>
    <source>
        <strain evidence="5 6">Kerr 14</strain>
    </source>
</reference>
<dbReference type="InterPro" id="IPR006164">
    <property type="entry name" value="DNA_bd_Ku70/Ku80"/>
</dbReference>
<dbReference type="GO" id="GO:0006310">
    <property type="term" value="P:DNA recombination"/>
    <property type="evidence" value="ECO:0007669"/>
    <property type="project" value="UniProtKB-KW"/>
</dbReference>
<dbReference type="RefSeq" id="WP_080868000.1">
    <property type="nucleotide sequence ID" value="NZ_LT009733.1"/>
</dbReference>
<dbReference type="InterPro" id="IPR009187">
    <property type="entry name" value="Prok_Ku"/>
</dbReference>
<dbReference type="Gene3D" id="2.40.290.10">
    <property type="match status" value="1"/>
</dbReference>
<gene>
    <name evidence="2" type="primary">ku</name>
    <name evidence="5" type="ORF">AGR4C_pb20123</name>
</gene>
<dbReference type="GO" id="GO:0006303">
    <property type="term" value="P:double-strand break repair via nonhomologous end joining"/>
    <property type="evidence" value="ECO:0007669"/>
    <property type="project" value="UniProtKB-UniRule"/>
</dbReference>
<dbReference type="HAMAP" id="MF_01875">
    <property type="entry name" value="Prokaryotic_Ku"/>
    <property type="match status" value="1"/>
</dbReference>